<reference evidence="4 5" key="1">
    <citation type="submission" date="2016-10" db="EMBL/GenBank/DDBJ databases">
        <authorList>
            <person name="de Groot N.N."/>
        </authorList>
    </citation>
    <scope>NUCLEOTIDE SEQUENCE [LARGE SCALE GENOMIC DNA]</scope>
    <source>
        <strain evidence="4 5">DSM 21800</strain>
    </source>
</reference>
<dbReference type="Gene3D" id="3.40.190.10">
    <property type="entry name" value="Periplasmic binding protein-like II"/>
    <property type="match status" value="2"/>
</dbReference>
<keyword evidence="5" id="KW-1185">Reference proteome</keyword>
<dbReference type="OrthoDB" id="8454826at2"/>
<feature type="signal peptide" evidence="2">
    <location>
        <begin position="1"/>
        <end position="23"/>
    </location>
</feature>
<evidence type="ECO:0000256" key="2">
    <source>
        <dbReference type="SAM" id="SignalP"/>
    </source>
</evidence>
<dbReference type="EMBL" id="LT629772">
    <property type="protein sequence ID" value="SDS42051.1"/>
    <property type="molecule type" value="Genomic_DNA"/>
</dbReference>
<sequence length="295" mass="30843">MPVDRVPLTSTVRRLLAAGLALAALGVTACSQTDGGLQASPAPSGADCTVAKLPLKNPGRFTVATDEPAYEPWFSDDNPNNGKGFESAVTFAVAKELGFAAEQVDWVQLPFNSAIAPGEKSFDIDINQVTITPQRRQNVDLSAPYFATSQAVVTLEGGKLAGISSMAELRGGKLGAQADSTSLAAITDQVKPQVDPEVLDTNAAGIKALEDKRIDGLVVDLPTAYQMTSGQVDGGLLVGRLPAAGGKLEQFGMVLDQGSKLTPCINQTINKLQDNGTLAGLEGKWIDLPDVPELK</sequence>
<protein>
    <submittedName>
        <fullName evidence="4">Amino acid ABC transporter substrate-binding protein, PAAT family</fullName>
    </submittedName>
</protein>
<dbReference type="PROSITE" id="PS51257">
    <property type="entry name" value="PROKAR_LIPOPROTEIN"/>
    <property type="match status" value="1"/>
</dbReference>
<dbReference type="Proteomes" id="UP000199103">
    <property type="component" value="Chromosome I"/>
</dbReference>
<dbReference type="CDD" id="cd13530">
    <property type="entry name" value="PBP2_peptides_like"/>
    <property type="match status" value="1"/>
</dbReference>
<accession>A0A1H1S253</accession>
<evidence type="ECO:0000256" key="1">
    <source>
        <dbReference type="ARBA" id="ARBA00022729"/>
    </source>
</evidence>
<evidence type="ECO:0000313" key="5">
    <source>
        <dbReference type="Proteomes" id="UP000199103"/>
    </source>
</evidence>
<feature type="chain" id="PRO_5009259547" evidence="2">
    <location>
        <begin position="24"/>
        <end position="295"/>
    </location>
</feature>
<dbReference type="SUPFAM" id="SSF53850">
    <property type="entry name" value="Periplasmic binding protein-like II"/>
    <property type="match status" value="1"/>
</dbReference>
<feature type="domain" description="Solute-binding protein family 3/N-terminal" evidence="3">
    <location>
        <begin position="60"/>
        <end position="289"/>
    </location>
</feature>
<dbReference type="InterPro" id="IPR001638">
    <property type="entry name" value="Solute-binding_3/MltF_N"/>
</dbReference>
<dbReference type="RefSeq" id="WP_091523337.1">
    <property type="nucleotide sequence ID" value="NZ_LT629772.1"/>
</dbReference>
<evidence type="ECO:0000313" key="4">
    <source>
        <dbReference type="EMBL" id="SDS42051.1"/>
    </source>
</evidence>
<dbReference type="PANTHER" id="PTHR35936:SF17">
    <property type="entry name" value="ARGININE-BINDING EXTRACELLULAR PROTEIN ARTP"/>
    <property type="match status" value="1"/>
</dbReference>
<dbReference type="STRING" id="630515.SAMN04489812_1855"/>
<gene>
    <name evidence="4" type="ORF">SAMN04489812_1855</name>
</gene>
<dbReference type="AlphaFoldDB" id="A0A1H1S253"/>
<dbReference type="PANTHER" id="PTHR35936">
    <property type="entry name" value="MEMBRANE-BOUND LYTIC MUREIN TRANSGLYCOSYLASE F"/>
    <property type="match status" value="1"/>
</dbReference>
<proteinExistence type="predicted"/>
<dbReference type="SMART" id="SM00062">
    <property type="entry name" value="PBPb"/>
    <property type="match status" value="1"/>
</dbReference>
<name>A0A1H1S253_9ACTN</name>
<organism evidence="4 5">
    <name type="scientific">Microlunatus soli</name>
    <dbReference type="NCBI Taxonomy" id="630515"/>
    <lineage>
        <taxon>Bacteria</taxon>
        <taxon>Bacillati</taxon>
        <taxon>Actinomycetota</taxon>
        <taxon>Actinomycetes</taxon>
        <taxon>Propionibacteriales</taxon>
        <taxon>Propionibacteriaceae</taxon>
        <taxon>Microlunatus</taxon>
    </lineage>
</organism>
<evidence type="ECO:0000259" key="3">
    <source>
        <dbReference type="SMART" id="SM00062"/>
    </source>
</evidence>
<dbReference type="Pfam" id="PF00497">
    <property type="entry name" value="SBP_bac_3"/>
    <property type="match status" value="1"/>
</dbReference>
<keyword evidence="1 2" id="KW-0732">Signal</keyword>